<name>A0A0C2ZY44_9AGAM</name>
<proteinExistence type="predicted"/>
<dbReference type="AlphaFoldDB" id="A0A0C2ZY44"/>
<accession>A0A0C2ZY44</accession>
<gene>
    <name evidence="1" type="ORF">SCLCIDRAFT_110924</name>
</gene>
<dbReference type="InParanoid" id="A0A0C2ZY44"/>
<reference evidence="1 2" key="1">
    <citation type="submission" date="2014-04" db="EMBL/GenBank/DDBJ databases">
        <authorList>
            <consortium name="DOE Joint Genome Institute"/>
            <person name="Kuo A."/>
            <person name="Kohler A."/>
            <person name="Nagy L.G."/>
            <person name="Floudas D."/>
            <person name="Copeland A."/>
            <person name="Barry K.W."/>
            <person name="Cichocki N."/>
            <person name="Veneault-Fourrey C."/>
            <person name="LaButti K."/>
            <person name="Lindquist E.A."/>
            <person name="Lipzen A."/>
            <person name="Lundell T."/>
            <person name="Morin E."/>
            <person name="Murat C."/>
            <person name="Sun H."/>
            <person name="Tunlid A."/>
            <person name="Henrissat B."/>
            <person name="Grigoriev I.V."/>
            <person name="Hibbett D.S."/>
            <person name="Martin F."/>
            <person name="Nordberg H.P."/>
            <person name="Cantor M.N."/>
            <person name="Hua S.X."/>
        </authorList>
    </citation>
    <scope>NUCLEOTIDE SEQUENCE [LARGE SCALE GENOMIC DNA]</scope>
    <source>
        <strain evidence="1 2">Foug A</strain>
    </source>
</reference>
<dbReference type="InterPro" id="IPR011009">
    <property type="entry name" value="Kinase-like_dom_sf"/>
</dbReference>
<evidence type="ECO:0000313" key="2">
    <source>
        <dbReference type="Proteomes" id="UP000053989"/>
    </source>
</evidence>
<sequence length="57" mass="6801">MRALETLFTAKNLVCQLLISDPRKRATVYEALRSRWICSDLEELERAYRERIRTMPS</sequence>
<dbReference type="OrthoDB" id="40902at2759"/>
<organism evidence="1 2">
    <name type="scientific">Scleroderma citrinum Foug A</name>
    <dbReference type="NCBI Taxonomy" id="1036808"/>
    <lineage>
        <taxon>Eukaryota</taxon>
        <taxon>Fungi</taxon>
        <taxon>Dikarya</taxon>
        <taxon>Basidiomycota</taxon>
        <taxon>Agaricomycotina</taxon>
        <taxon>Agaricomycetes</taxon>
        <taxon>Agaricomycetidae</taxon>
        <taxon>Boletales</taxon>
        <taxon>Sclerodermatineae</taxon>
        <taxon>Sclerodermataceae</taxon>
        <taxon>Scleroderma</taxon>
    </lineage>
</organism>
<dbReference type="HOGENOM" id="CLU_206745_0_0_1"/>
<protein>
    <recommendedName>
        <fullName evidence="3">Protein kinase domain-containing protein</fullName>
    </recommendedName>
</protein>
<reference evidence="2" key="2">
    <citation type="submission" date="2015-01" db="EMBL/GenBank/DDBJ databases">
        <title>Evolutionary Origins and Diversification of the Mycorrhizal Mutualists.</title>
        <authorList>
            <consortium name="DOE Joint Genome Institute"/>
            <consortium name="Mycorrhizal Genomics Consortium"/>
            <person name="Kohler A."/>
            <person name="Kuo A."/>
            <person name="Nagy L.G."/>
            <person name="Floudas D."/>
            <person name="Copeland A."/>
            <person name="Barry K.W."/>
            <person name="Cichocki N."/>
            <person name="Veneault-Fourrey C."/>
            <person name="LaButti K."/>
            <person name="Lindquist E.A."/>
            <person name="Lipzen A."/>
            <person name="Lundell T."/>
            <person name="Morin E."/>
            <person name="Murat C."/>
            <person name="Riley R."/>
            <person name="Ohm R."/>
            <person name="Sun H."/>
            <person name="Tunlid A."/>
            <person name="Henrissat B."/>
            <person name="Grigoriev I.V."/>
            <person name="Hibbett D.S."/>
            <person name="Martin F."/>
        </authorList>
    </citation>
    <scope>NUCLEOTIDE SEQUENCE [LARGE SCALE GENOMIC DNA]</scope>
    <source>
        <strain evidence="2">Foug A</strain>
    </source>
</reference>
<keyword evidence="2" id="KW-1185">Reference proteome</keyword>
<dbReference type="EMBL" id="KN822018">
    <property type="protein sequence ID" value="KIM66363.1"/>
    <property type="molecule type" value="Genomic_DNA"/>
</dbReference>
<dbReference type="Proteomes" id="UP000053989">
    <property type="component" value="Unassembled WGS sequence"/>
</dbReference>
<evidence type="ECO:0008006" key="3">
    <source>
        <dbReference type="Google" id="ProtNLM"/>
    </source>
</evidence>
<evidence type="ECO:0000313" key="1">
    <source>
        <dbReference type="EMBL" id="KIM66363.1"/>
    </source>
</evidence>
<dbReference type="SUPFAM" id="SSF56112">
    <property type="entry name" value="Protein kinase-like (PK-like)"/>
    <property type="match status" value="1"/>
</dbReference>